<comment type="caution">
    <text evidence="5">The sequence shown here is derived from an EMBL/GenBank/DDBJ whole genome shotgun (WGS) entry which is preliminary data.</text>
</comment>
<dbReference type="SMART" id="SM00344">
    <property type="entry name" value="HTH_ASNC"/>
    <property type="match status" value="1"/>
</dbReference>
<dbReference type="Gene3D" id="1.10.10.10">
    <property type="entry name" value="Winged helix-like DNA-binding domain superfamily/Winged helix DNA-binding domain"/>
    <property type="match status" value="1"/>
</dbReference>
<protein>
    <submittedName>
        <fullName evidence="5">Lrp/AsnC family transcriptional regulator</fullName>
    </submittedName>
</protein>
<dbReference type="PRINTS" id="PR00033">
    <property type="entry name" value="HTHASNC"/>
</dbReference>
<proteinExistence type="predicted"/>
<dbReference type="InterPro" id="IPR019887">
    <property type="entry name" value="Tscrpt_reg_AsnC/Lrp_C"/>
</dbReference>
<dbReference type="Gene3D" id="3.30.70.920">
    <property type="match status" value="1"/>
</dbReference>
<dbReference type="PROSITE" id="PS50956">
    <property type="entry name" value="HTH_ASNC_2"/>
    <property type="match status" value="1"/>
</dbReference>
<dbReference type="InterPro" id="IPR011991">
    <property type="entry name" value="ArsR-like_HTH"/>
</dbReference>
<evidence type="ECO:0000256" key="1">
    <source>
        <dbReference type="ARBA" id="ARBA00023015"/>
    </source>
</evidence>
<dbReference type="SUPFAM" id="SSF46785">
    <property type="entry name" value="Winged helix' DNA-binding domain"/>
    <property type="match status" value="1"/>
</dbReference>
<evidence type="ECO:0000256" key="2">
    <source>
        <dbReference type="ARBA" id="ARBA00023125"/>
    </source>
</evidence>
<dbReference type="InterPro" id="IPR000485">
    <property type="entry name" value="AsnC-type_HTH_dom"/>
</dbReference>
<dbReference type="RefSeq" id="WP_276093287.1">
    <property type="nucleotide sequence ID" value="NZ_JARJBC010000005.1"/>
</dbReference>
<dbReference type="InterPro" id="IPR036388">
    <property type="entry name" value="WH-like_DNA-bd_sf"/>
</dbReference>
<dbReference type="PROSITE" id="PS00519">
    <property type="entry name" value="HTH_ASNC_1"/>
    <property type="match status" value="1"/>
</dbReference>
<evidence type="ECO:0000313" key="5">
    <source>
        <dbReference type="EMBL" id="MDF3289774.1"/>
    </source>
</evidence>
<dbReference type="SUPFAM" id="SSF54909">
    <property type="entry name" value="Dimeric alpha+beta barrel"/>
    <property type="match status" value="1"/>
</dbReference>
<reference evidence="5 6" key="1">
    <citation type="submission" date="2023-03" db="EMBL/GenBank/DDBJ databases">
        <title>Draft genome sequence of Streptomyces sp. RB6PN23 isolated from peat swamp forest in Thailand.</title>
        <authorList>
            <person name="Klaysubun C."/>
            <person name="Duangmal K."/>
        </authorList>
    </citation>
    <scope>NUCLEOTIDE SEQUENCE [LARGE SCALE GENOMIC DNA]</scope>
    <source>
        <strain evidence="5 6">RB6PN23</strain>
    </source>
</reference>
<organism evidence="5 6">
    <name type="scientific">Streptomyces silvisoli</name>
    <dbReference type="NCBI Taxonomy" id="3034235"/>
    <lineage>
        <taxon>Bacteria</taxon>
        <taxon>Bacillati</taxon>
        <taxon>Actinomycetota</taxon>
        <taxon>Actinomycetes</taxon>
        <taxon>Kitasatosporales</taxon>
        <taxon>Streptomycetaceae</taxon>
        <taxon>Streptomyces</taxon>
    </lineage>
</organism>
<keyword evidence="2" id="KW-0238">DNA-binding</keyword>
<keyword evidence="6" id="KW-1185">Reference proteome</keyword>
<dbReference type="Pfam" id="PF13404">
    <property type="entry name" value="HTH_AsnC-type"/>
    <property type="match status" value="1"/>
</dbReference>
<evidence type="ECO:0000256" key="3">
    <source>
        <dbReference type="ARBA" id="ARBA00023163"/>
    </source>
</evidence>
<dbReference type="InterPro" id="IPR019885">
    <property type="entry name" value="Tscrpt_reg_HTH_AsnC-type_CS"/>
</dbReference>
<gene>
    <name evidence="5" type="ORF">P3G67_11100</name>
</gene>
<dbReference type="InterPro" id="IPR011008">
    <property type="entry name" value="Dimeric_a/b-barrel"/>
</dbReference>
<evidence type="ECO:0000313" key="6">
    <source>
        <dbReference type="Proteomes" id="UP001216579"/>
    </source>
</evidence>
<feature type="domain" description="HTH asnC-type" evidence="4">
    <location>
        <begin position="9"/>
        <end position="70"/>
    </location>
</feature>
<keyword evidence="3" id="KW-0804">Transcription</keyword>
<sequence length="168" mass="18551">MANELKAGLDATDWSLLRELQQDARVSFSELGRRVALTPPAVAERVRRLEQRGIIEGYKARINLSQLGLPILAFVNIRYPGGDYRDYARIFDECSEILECHHVTGSDCFIAKVAARSMPHLEEVTARIARIGSITTTIVYSTSVSDRVVTQESVAAPDAVDDETPTST</sequence>
<dbReference type="Proteomes" id="UP001216579">
    <property type="component" value="Unassembled WGS sequence"/>
</dbReference>
<dbReference type="InterPro" id="IPR019888">
    <property type="entry name" value="Tscrpt_reg_AsnC-like"/>
</dbReference>
<name>A0ABT5ZIX5_9ACTN</name>
<keyword evidence="1" id="KW-0805">Transcription regulation</keyword>
<accession>A0ABT5ZIX5</accession>
<dbReference type="PANTHER" id="PTHR30154:SF53">
    <property type="entry name" value="HTH-TYPE TRANSCRIPTIONAL REGULATOR LRPC"/>
    <property type="match status" value="1"/>
</dbReference>
<dbReference type="PANTHER" id="PTHR30154">
    <property type="entry name" value="LEUCINE-RESPONSIVE REGULATORY PROTEIN"/>
    <property type="match status" value="1"/>
</dbReference>
<evidence type="ECO:0000259" key="4">
    <source>
        <dbReference type="PROSITE" id="PS50956"/>
    </source>
</evidence>
<dbReference type="CDD" id="cd00090">
    <property type="entry name" value="HTH_ARSR"/>
    <property type="match status" value="1"/>
</dbReference>
<dbReference type="Pfam" id="PF01037">
    <property type="entry name" value="AsnC_trans_reg"/>
    <property type="match status" value="1"/>
</dbReference>
<dbReference type="InterPro" id="IPR036390">
    <property type="entry name" value="WH_DNA-bd_sf"/>
</dbReference>
<dbReference type="EMBL" id="JARJBC010000005">
    <property type="protein sequence ID" value="MDF3289774.1"/>
    <property type="molecule type" value="Genomic_DNA"/>
</dbReference>